<evidence type="ECO:0000256" key="1">
    <source>
        <dbReference type="SAM" id="MobiDB-lite"/>
    </source>
</evidence>
<dbReference type="AlphaFoldDB" id="A0A9E9LD55"/>
<sequence>MIIQLRLNNPYVSELDRLLKERQKQYPARRDTSPGPVSPLLRKLPPESIPFTLKKVLPPETPPKSSH</sequence>
<dbReference type="EMBL" id="CP098251">
    <property type="protein sequence ID" value="WAV91925.1"/>
    <property type="molecule type" value="Genomic_DNA"/>
</dbReference>
<accession>A0A9E9LD55</accession>
<protein>
    <submittedName>
        <fullName evidence="2">Uncharacterized protein</fullName>
    </submittedName>
</protein>
<dbReference type="RefSeq" id="WP_269284226.1">
    <property type="nucleotide sequence ID" value="NZ_CP098251.1"/>
</dbReference>
<proteinExistence type="predicted"/>
<evidence type="ECO:0000313" key="2">
    <source>
        <dbReference type="EMBL" id="WAV91925.1"/>
    </source>
</evidence>
<feature type="region of interest" description="Disordered" evidence="1">
    <location>
        <begin position="22"/>
        <end position="46"/>
    </location>
</feature>
<reference evidence="2" key="1">
    <citation type="journal article" date="2022" name="Front. Microbiol.">
        <title>New perspectives on an old grouping: The genomic and phenotypic variability of Oxalobacter formigenes and the implications for calcium oxalate stone prevention.</title>
        <authorList>
            <person name="Chmiel J.A."/>
            <person name="Carr C."/>
            <person name="Stuivenberg G.A."/>
            <person name="Venema R."/>
            <person name="Chanyi R.M."/>
            <person name="Al K.F."/>
            <person name="Giguere D."/>
            <person name="Say H."/>
            <person name="Akouris P.P."/>
            <person name="Dominguez Romero S.A."/>
            <person name="Kwong A."/>
            <person name="Tai V."/>
            <person name="Koval S.F."/>
            <person name="Razvi H."/>
            <person name="Bjazevic J."/>
            <person name="Burton J.P."/>
        </authorList>
    </citation>
    <scope>NUCLEOTIDE SEQUENCE</scope>
    <source>
        <strain evidence="2">OxK</strain>
    </source>
</reference>
<organism evidence="2">
    <name type="scientific">Oxalobacter aliiformigenes</name>
    <dbReference type="NCBI Taxonomy" id="2946593"/>
    <lineage>
        <taxon>Bacteria</taxon>
        <taxon>Pseudomonadati</taxon>
        <taxon>Pseudomonadota</taxon>
        <taxon>Betaproteobacteria</taxon>
        <taxon>Burkholderiales</taxon>
        <taxon>Oxalobacteraceae</taxon>
        <taxon>Oxalobacter</taxon>
    </lineage>
</organism>
<feature type="compositionally biased region" description="Basic and acidic residues" evidence="1">
    <location>
        <begin position="22"/>
        <end position="32"/>
    </location>
</feature>
<dbReference type="Proteomes" id="UP001164819">
    <property type="component" value="Chromosome"/>
</dbReference>
<name>A0A9E9LD55_9BURK</name>
<gene>
    <name evidence="2" type="ORF">NB646_04135</name>
</gene>